<evidence type="ECO:0000313" key="5">
    <source>
        <dbReference type="Proteomes" id="UP000242662"/>
    </source>
</evidence>
<dbReference type="InterPro" id="IPR045078">
    <property type="entry name" value="TST/MPST-like"/>
</dbReference>
<keyword evidence="5" id="KW-1185">Reference proteome</keyword>
<dbReference type="Proteomes" id="UP000242662">
    <property type="component" value="Unassembled WGS sequence"/>
</dbReference>
<dbReference type="PANTHER" id="PTHR11364">
    <property type="entry name" value="THIOSULFATE SULFERTANSFERASE"/>
    <property type="match status" value="1"/>
</dbReference>
<dbReference type="AlphaFoldDB" id="A0A1G6MYL9"/>
<reference evidence="5" key="1">
    <citation type="submission" date="2016-09" db="EMBL/GenBank/DDBJ databases">
        <authorList>
            <person name="Varghese N."/>
            <person name="Submissions S."/>
        </authorList>
    </citation>
    <scope>NUCLEOTIDE SEQUENCE [LARGE SCALE GENOMIC DNA]</scope>
    <source>
        <strain evidence="5">25nlg</strain>
    </source>
</reference>
<dbReference type="InterPro" id="IPR001763">
    <property type="entry name" value="Rhodanese-like_dom"/>
</dbReference>
<dbReference type="CDD" id="cd01448">
    <property type="entry name" value="TST_Repeat_1"/>
    <property type="match status" value="1"/>
</dbReference>
<dbReference type="GO" id="GO:0004792">
    <property type="term" value="F:thiosulfate-cyanide sulfurtransferase activity"/>
    <property type="evidence" value="ECO:0007669"/>
    <property type="project" value="TreeGrafter"/>
</dbReference>
<organism evidence="4 5">
    <name type="scientific">Shouchella lonarensis</name>
    <dbReference type="NCBI Taxonomy" id="1464122"/>
    <lineage>
        <taxon>Bacteria</taxon>
        <taxon>Bacillati</taxon>
        <taxon>Bacillota</taxon>
        <taxon>Bacilli</taxon>
        <taxon>Bacillales</taxon>
        <taxon>Bacillaceae</taxon>
        <taxon>Shouchella</taxon>
    </lineage>
</organism>
<keyword evidence="1 4" id="KW-0808">Transferase</keyword>
<dbReference type="PANTHER" id="PTHR11364:SF27">
    <property type="entry name" value="SULFURTRANSFERASE"/>
    <property type="match status" value="1"/>
</dbReference>
<sequence>MFISAKELVRNERSFLILDVRHTLEDVDAGQKLYEDAHIPHAQFVNMATELADKTKKEGGRYPLPSVKKMTQLFQEKGVSHDMPVVVYDQSGGMMAARAWWMLYYLGHKQVMVLEGGFSRWCTLGYETTSEVSRAKKTIFVPRVRADMLLSASEVYARVNDPKTTLIDARAPERFRGEHETRDAKSGHIPGAKNYFWKGVLREDGSWKNEEELKQHFSVLPKDHDIVVYCASGISACTNVMALKRAGFKYVKLYAGSWSDWITHVGYPIETGN</sequence>
<dbReference type="EMBL" id="FMYM01000011">
    <property type="protein sequence ID" value="SDC60688.1"/>
    <property type="molecule type" value="Genomic_DNA"/>
</dbReference>
<feature type="domain" description="Rhodanese" evidence="3">
    <location>
        <begin position="160"/>
        <end position="270"/>
    </location>
</feature>
<evidence type="ECO:0000259" key="3">
    <source>
        <dbReference type="PROSITE" id="PS50206"/>
    </source>
</evidence>
<feature type="domain" description="Rhodanese" evidence="3">
    <location>
        <begin position="11"/>
        <end position="130"/>
    </location>
</feature>
<dbReference type="CDD" id="cd01449">
    <property type="entry name" value="TST_Repeat_2"/>
    <property type="match status" value="1"/>
</dbReference>
<dbReference type="SUPFAM" id="SSF52821">
    <property type="entry name" value="Rhodanese/Cell cycle control phosphatase"/>
    <property type="match status" value="2"/>
</dbReference>
<evidence type="ECO:0000256" key="2">
    <source>
        <dbReference type="ARBA" id="ARBA00022737"/>
    </source>
</evidence>
<accession>A0A1G6MYL9</accession>
<name>A0A1G6MYL9_9BACI</name>
<dbReference type="STRING" id="1464122.SAMN05421737_11145"/>
<proteinExistence type="predicted"/>
<evidence type="ECO:0000256" key="1">
    <source>
        <dbReference type="ARBA" id="ARBA00022679"/>
    </source>
</evidence>
<dbReference type="Gene3D" id="3.40.250.10">
    <property type="entry name" value="Rhodanese-like domain"/>
    <property type="match status" value="2"/>
</dbReference>
<dbReference type="SMART" id="SM00450">
    <property type="entry name" value="RHOD"/>
    <property type="match status" value="2"/>
</dbReference>
<evidence type="ECO:0000313" key="4">
    <source>
        <dbReference type="EMBL" id="SDC60688.1"/>
    </source>
</evidence>
<gene>
    <name evidence="4" type="ORF">SAMN05421737_11145</name>
</gene>
<keyword evidence="2" id="KW-0677">Repeat</keyword>
<keyword evidence="4" id="KW-0670">Pyruvate</keyword>
<dbReference type="Pfam" id="PF00581">
    <property type="entry name" value="Rhodanese"/>
    <property type="match status" value="2"/>
</dbReference>
<protein>
    <submittedName>
        <fullName evidence="4">Thiosulfate/3-mercaptopyruvate sulfurtransferase</fullName>
    </submittedName>
</protein>
<dbReference type="InterPro" id="IPR036873">
    <property type="entry name" value="Rhodanese-like_dom_sf"/>
</dbReference>
<dbReference type="RefSeq" id="WP_176763907.1">
    <property type="nucleotide sequence ID" value="NZ_FMYM01000011.1"/>
</dbReference>
<dbReference type="PROSITE" id="PS50206">
    <property type="entry name" value="RHODANESE_3"/>
    <property type="match status" value="2"/>
</dbReference>